<keyword evidence="4" id="KW-0449">Lipoprotein</keyword>
<dbReference type="FunFam" id="1.20.58.1040:FF:000001">
    <property type="entry name" value="Glucan endo-1,3-beta-glucosidase 4"/>
    <property type="match status" value="1"/>
</dbReference>
<comment type="subcellular location">
    <subcellularLocation>
        <location evidence="1">Cell membrane</location>
        <topology evidence="1">Lipid-anchor</topology>
        <topology evidence="1">GPI-anchor</topology>
    </subcellularLocation>
</comment>
<dbReference type="FunFam" id="3.20.20.80:FF:000074">
    <property type="entry name" value="Hydrolase, hydrolyzing O-glycosyl compounds"/>
    <property type="match status" value="1"/>
</dbReference>
<sequence>MALPHHLRRLLLFAAALALLLVSHADAGEVGVCYGRVADNLMDPPSVVNLLKQNSITMVRIYDADPTVLRALANTGIKVMVALSNNDLASAGGDQNSALAWVNNNVVPYYKQGVLINGVAVGNEVFNQIQEQTRKLVPAMRYVQEALAKLGLADAIKVSTPIAFNALKVSYPPSAGEFQDDIAQSVMKPMIDFLQQTGSYLMVNLYPFYALADPSTKISVEYATFLSNAGVFDAGSGLTYYSLFDAELGAVYSAIDRVSGGGGSFGASMVQARGHKVSAVVSETGHPSNGRIHSRSLLAMLDGVEDDTVFTKANAQAYNNGLVRRVLSGGSSNMPDVSAYIFSLFNENKKGPPSSIEDNFGLFYPDGTKVYEVDFVNGGSACTSKATWCVANPTVGDERLQAALDWACTNGADCSAIQRGAQCFDPDTKVAHASYAFNDYYQRKGQASGTCDFAGAAYIVNRPSPDICDPNPSWCVANTAVGNARLQAALDYACGSCADCSEIQRGARCFDPDTKVAHATYALNDYYQRVARVSGSCDFGGAASIVYQAPKIGNCVLPPIHHG</sequence>
<evidence type="ECO:0000256" key="10">
    <source>
        <dbReference type="ARBA" id="ARBA00023295"/>
    </source>
</evidence>
<evidence type="ECO:0000256" key="9">
    <source>
        <dbReference type="ARBA" id="ARBA00023180"/>
    </source>
</evidence>
<comment type="similarity">
    <text evidence="2 11">Belongs to the glycosyl hydrolase 17 family.</text>
</comment>
<keyword evidence="5 12" id="KW-0732">Signal</keyword>
<keyword evidence="3" id="KW-1003">Cell membrane</keyword>
<dbReference type="EMBL" id="JAAALK010000282">
    <property type="protein sequence ID" value="KAG8080254.1"/>
    <property type="molecule type" value="Genomic_DNA"/>
</dbReference>
<dbReference type="GO" id="GO:0005975">
    <property type="term" value="P:carbohydrate metabolic process"/>
    <property type="evidence" value="ECO:0007669"/>
    <property type="project" value="InterPro"/>
</dbReference>
<feature type="domain" description="X8" evidence="13">
    <location>
        <begin position="387"/>
        <end position="470"/>
    </location>
</feature>
<evidence type="ECO:0000256" key="7">
    <source>
        <dbReference type="ARBA" id="ARBA00023136"/>
    </source>
</evidence>
<dbReference type="GO" id="GO:0004553">
    <property type="term" value="F:hydrolase activity, hydrolyzing O-glycosyl compounds"/>
    <property type="evidence" value="ECO:0007669"/>
    <property type="project" value="InterPro"/>
</dbReference>
<dbReference type="InterPro" id="IPR000490">
    <property type="entry name" value="Glyco_hydro_17"/>
</dbReference>
<dbReference type="GO" id="GO:0005886">
    <property type="term" value="C:plasma membrane"/>
    <property type="evidence" value="ECO:0007669"/>
    <property type="project" value="UniProtKB-SubCell"/>
</dbReference>
<evidence type="ECO:0000256" key="8">
    <source>
        <dbReference type="ARBA" id="ARBA00023157"/>
    </source>
</evidence>
<dbReference type="InterPro" id="IPR044965">
    <property type="entry name" value="Glyco_hydro_17_plant"/>
</dbReference>
<dbReference type="Pfam" id="PF00332">
    <property type="entry name" value="Glyco_hydro_17"/>
    <property type="match status" value="1"/>
</dbReference>
<protein>
    <recommendedName>
        <fullName evidence="13">X8 domain-containing protein</fullName>
    </recommendedName>
</protein>
<dbReference type="Pfam" id="PF07983">
    <property type="entry name" value="X8"/>
    <property type="match status" value="2"/>
</dbReference>
<feature type="signal peptide" evidence="12">
    <location>
        <begin position="1"/>
        <end position="27"/>
    </location>
</feature>
<name>A0A8J5W6E7_ZIZPA</name>
<dbReference type="AlphaFoldDB" id="A0A8J5W6E7"/>
<comment type="caution">
    <text evidence="14">The sequence shown here is derived from an EMBL/GenBank/DDBJ whole genome shotgun (WGS) entry which is preliminary data.</text>
</comment>
<evidence type="ECO:0000256" key="11">
    <source>
        <dbReference type="RuleBase" id="RU004335"/>
    </source>
</evidence>
<gene>
    <name evidence="14" type="ORF">GUJ93_ZPchr0007g4076</name>
</gene>
<evidence type="ECO:0000256" key="4">
    <source>
        <dbReference type="ARBA" id="ARBA00022622"/>
    </source>
</evidence>
<keyword evidence="7" id="KW-0472">Membrane</keyword>
<evidence type="ECO:0000256" key="12">
    <source>
        <dbReference type="SAM" id="SignalP"/>
    </source>
</evidence>
<keyword evidence="9" id="KW-0325">Glycoprotein</keyword>
<keyword evidence="15" id="KW-1185">Reference proteome</keyword>
<dbReference type="Proteomes" id="UP000729402">
    <property type="component" value="Unassembled WGS sequence"/>
</dbReference>
<dbReference type="InterPro" id="IPR012946">
    <property type="entry name" value="X8"/>
</dbReference>
<feature type="chain" id="PRO_5035270258" description="X8 domain-containing protein" evidence="12">
    <location>
        <begin position="28"/>
        <end position="563"/>
    </location>
</feature>
<evidence type="ECO:0000259" key="13">
    <source>
        <dbReference type="SMART" id="SM00768"/>
    </source>
</evidence>
<keyword evidence="10" id="KW-0326">Glycosidase</keyword>
<keyword evidence="8" id="KW-1015">Disulfide bond</keyword>
<evidence type="ECO:0000313" key="15">
    <source>
        <dbReference type="Proteomes" id="UP000729402"/>
    </source>
</evidence>
<feature type="domain" description="X8" evidence="13">
    <location>
        <begin position="473"/>
        <end position="557"/>
    </location>
</feature>
<dbReference type="PANTHER" id="PTHR32227">
    <property type="entry name" value="GLUCAN ENDO-1,3-BETA-GLUCOSIDASE BG1-RELATED-RELATED"/>
    <property type="match status" value="1"/>
</dbReference>
<evidence type="ECO:0000256" key="2">
    <source>
        <dbReference type="ARBA" id="ARBA00008773"/>
    </source>
</evidence>
<keyword evidence="4" id="KW-0336">GPI-anchor</keyword>
<evidence type="ECO:0000256" key="3">
    <source>
        <dbReference type="ARBA" id="ARBA00022475"/>
    </source>
</evidence>
<organism evidence="14 15">
    <name type="scientific">Zizania palustris</name>
    <name type="common">Northern wild rice</name>
    <dbReference type="NCBI Taxonomy" id="103762"/>
    <lineage>
        <taxon>Eukaryota</taxon>
        <taxon>Viridiplantae</taxon>
        <taxon>Streptophyta</taxon>
        <taxon>Embryophyta</taxon>
        <taxon>Tracheophyta</taxon>
        <taxon>Spermatophyta</taxon>
        <taxon>Magnoliopsida</taxon>
        <taxon>Liliopsida</taxon>
        <taxon>Poales</taxon>
        <taxon>Poaceae</taxon>
        <taxon>BOP clade</taxon>
        <taxon>Oryzoideae</taxon>
        <taxon>Oryzeae</taxon>
        <taxon>Zizaniinae</taxon>
        <taxon>Zizania</taxon>
    </lineage>
</organism>
<evidence type="ECO:0000256" key="1">
    <source>
        <dbReference type="ARBA" id="ARBA00004609"/>
    </source>
</evidence>
<dbReference type="FunFam" id="1.20.58.1040:FF:000004">
    <property type="entry name" value="O-Glycosyl hydrolase family 17 protein"/>
    <property type="match status" value="1"/>
</dbReference>
<reference evidence="14" key="2">
    <citation type="submission" date="2021-02" db="EMBL/GenBank/DDBJ databases">
        <authorList>
            <person name="Kimball J.A."/>
            <person name="Haas M.W."/>
            <person name="Macchietto M."/>
            <person name="Kono T."/>
            <person name="Duquette J."/>
            <person name="Shao M."/>
        </authorList>
    </citation>
    <scope>NUCLEOTIDE SEQUENCE</scope>
    <source>
        <tissue evidence="14">Fresh leaf tissue</tissue>
    </source>
</reference>
<accession>A0A8J5W6E7</accession>
<dbReference type="GO" id="GO:0009506">
    <property type="term" value="C:plasmodesma"/>
    <property type="evidence" value="ECO:0007669"/>
    <property type="project" value="UniProtKB-ARBA"/>
</dbReference>
<dbReference type="OrthoDB" id="421038at2759"/>
<keyword evidence="6" id="KW-0378">Hydrolase</keyword>
<dbReference type="SMART" id="SM00768">
    <property type="entry name" value="X8"/>
    <property type="match status" value="2"/>
</dbReference>
<evidence type="ECO:0000313" key="14">
    <source>
        <dbReference type="EMBL" id="KAG8080254.1"/>
    </source>
</evidence>
<proteinExistence type="inferred from homology"/>
<evidence type="ECO:0000256" key="5">
    <source>
        <dbReference type="ARBA" id="ARBA00022729"/>
    </source>
</evidence>
<reference evidence="14" key="1">
    <citation type="journal article" date="2021" name="bioRxiv">
        <title>Whole Genome Assembly and Annotation of Northern Wild Rice, Zizania palustris L., Supports a Whole Genome Duplication in the Zizania Genus.</title>
        <authorList>
            <person name="Haas M."/>
            <person name="Kono T."/>
            <person name="Macchietto M."/>
            <person name="Millas R."/>
            <person name="McGilp L."/>
            <person name="Shao M."/>
            <person name="Duquette J."/>
            <person name="Hirsch C.N."/>
            <person name="Kimball J."/>
        </authorList>
    </citation>
    <scope>NUCLEOTIDE SEQUENCE</scope>
    <source>
        <tissue evidence="14">Fresh leaf tissue</tissue>
    </source>
</reference>
<dbReference type="GO" id="GO:0098552">
    <property type="term" value="C:side of membrane"/>
    <property type="evidence" value="ECO:0007669"/>
    <property type="project" value="UniProtKB-KW"/>
</dbReference>
<evidence type="ECO:0000256" key="6">
    <source>
        <dbReference type="ARBA" id="ARBA00022801"/>
    </source>
</evidence>